<feature type="region of interest" description="Disordered" evidence="1">
    <location>
        <begin position="1"/>
        <end position="35"/>
    </location>
</feature>
<organism evidence="2">
    <name type="scientific">Arundo donax</name>
    <name type="common">Giant reed</name>
    <name type="synonym">Donax arundinaceus</name>
    <dbReference type="NCBI Taxonomy" id="35708"/>
    <lineage>
        <taxon>Eukaryota</taxon>
        <taxon>Viridiplantae</taxon>
        <taxon>Streptophyta</taxon>
        <taxon>Embryophyta</taxon>
        <taxon>Tracheophyta</taxon>
        <taxon>Spermatophyta</taxon>
        <taxon>Magnoliopsida</taxon>
        <taxon>Liliopsida</taxon>
        <taxon>Poales</taxon>
        <taxon>Poaceae</taxon>
        <taxon>PACMAD clade</taxon>
        <taxon>Arundinoideae</taxon>
        <taxon>Arundineae</taxon>
        <taxon>Arundo</taxon>
    </lineage>
</organism>
<feature type="compositionally biased region" description="Low complexity" evidence="1">
    <location>
        <begin position="1"/>
        <end position="10"/>
    </location>
</feature>
<reference evidence="2" key="1">
    <citation type="submission" date="2014-09" db="EMBL/GenBank/DDBJ databases">
        <authorList>
            <person name="Magalhaes I.L.F."/>
            <person name="Oliveira U."/>
            <person name="Santos F.R."/>
            <person name="Vidigal T.H.D.A."/>
            <person name="Brescovit A.D."/>
            <person name="Santos A.J."/>
        </authorList>
    </citation>
    <scope>NUCLEOTIDE SEQUENCE</scope>
    <source>
        <tissue evidence="2">Shoot tissue taken approximately 20 cm above the soil surface</tissue>
    </source>
</reference>
<dbReference type="EMBL" id="GBRH01224608">
    <property type="protein sequence ID" value="JAD73287.1"/>
    <property type="molecule type" value="Transcribed_RNA"/>
</dbReference>
<name>A0A0A9CP52_ARUDO</name>
<dbReference type="AlphaFoldDB" id="A0A0A9CP52"/>
<evidence type="ECO:0000313" key="2">
    <source>
        <dbReference type="EMBL" id="JAD73287.1"/>
    </source>
</evidence>
<sequence>MNQSPSLILSPEPPISPKSSASSTAPLHQIQAKHHQITSMENVGAACHRSTKISKHQHLRSLFVSMVAVPLCLGDAQDCGTKA</sequence>
<evidence type="ECO:0000256" key="1">
    <source>
        <dbReference type="SAM" id="MobiDB-lite"/>
    </source>
</evidence>
<accession>A0A0A9CP52</accession>
<reference evidence="2" key="2">
    <citation type="journal article" date="2015" name="Data Brief">
        <title>Shoot transcriptome of the giant reed, Arundo donax.</title>
        <authorList>
            <person name="Barrero R.A."/>
            <person name="Guerrero F.D."/>
            <person name="Moolhuijzen P."/>
            <person name="Goolsby J.A."/>
            <person name="Tidwell J."/>
            <person name="Bellgard S.E."/>
            <person name="Bellgard M.I."/>
        </authorList>
    </citation>
    <scope>NUCLEOTIDE SEQUENCE</scope>
    <source>
        <tissue evidence="2">Shoot tissue taken approximately 20 cm above the soil surface</tissue>
    </source>
</reference>
<protein>
    <submittedName>
        <fullName evidence="2">Uncharacterized protein</fullName>
    </submittedName>
</protein>
<feature type="compositionally biased region" description="Low complexity" evidence="1">
    <location>
        <begin position="17"/>
        <end position="26"/>
    </location>
</feature>
<proteinExistence type="predicted"/>